<reference evidence="2 3" key="1">
    <citation type="submission" date="2017-11" db="EMBL/GenBank/DDBJ databases">
        <title>Isolation and Characterization of Family Methanocellaceae Species from Potential Methane Hydrate Area Offshore Southwestern Taiwan.</title>
        <authorList>
            <person name="Zhang W.-L."/>
            <person name="Chen W.-C."/>
            <person name="Lai M.-C."/>
            <person name="Chen S.-C."/>
        </authorList>
    </citation>
    <scope>NUCLEOTIDE SEQUENCE [LARGE SCALE GENOMIC DNA]</scope>
    <source>
        <strain evidence="2 3">CWC-04</strain>
    </source>
</reference>
<accession>A0AAP2RFZ6</accession>
<evidence type="ECO:0000256" key="1">
    <source>
        <dbReference type="SAM" id="Phobius"/>
    </source>
</evidence>
<keyword evidence="1" id="KW-1133">Transmembrane helix</keyword>
<keyword evidence="3" id="KW-1185">Reference proteome</keyword>
<comment type="caution">
    <text evidence="2">The sequence shown here is derived from an EMBL/GenBank/DDBJ whole genome shotgun (WGS) entry which is preliminary data.</text>
</comment>
<dbReference type="AlphaFoldDB" id="A0AAP2RFZ6"/>
<sequence>MAEIKCTKCGAPIAFDSGDKFAKCKYCDTQIFIDKSGAGFFYIMPYFIDQANAQGIFKRWTAGSLMARDLEATARIISFKQQYFPVYLFKRDVDGKEKVQVEPARSTTLPGLHSLKVPAGDIKIFDQNYDAGGIELLKPDIDMAAYLPQLPGTAKEQALVFFPLWTIQYEYKGRKYDAVIDGSSGEVFSTDYPTRKAAPYFIIAAIAFIAFLIEGLIGVLLWPVGFACGGALALVTIPVVFIAAYTIVRRF</sequence>
<protein>
    <submittedName>
        <fullName evidence="2">Zinc ribbon domain-containing protein</fullName>
    </submittedName>
</protein>
<keyword evidence="1" id="KW-0812">Transmembrane</keyword>
<name>A0AAP2RFZ6_9EURY</name>
<gene>
    <name evidence="2" type="ORF">CUJ83_13820</name>
</gene>
<evidence type="ECO:0000313" key="3">
    <source>
        <dbReference type="Proteomes" id="UP001320159"/>
    </source>
</evidence>
<evidence type="ECO:0000313" key="2">
    <source>
        <dbReference type="EMBL" id="MCD1296076.1"/>
    </source>
</evidence>
<dbReference type="Gene3D" id="2.20.28.30">
    <property type="entry name" value="RNA polymerase ii, chain L"/>
    <property type="match status" value="1"/>
</dbReference>
<organism evidence="2 3">
    <name type="scientific">Methanooceanicella nereidis</name>
    <dbReference type="NCBI Taxonomy" id="2052831"/>
    <lineage>
        <taxon>Archaea</taxon>
        <taxon>Methanobacteriati</taxon>
        <taxon>Methanobacteriota</taxon>
        <taxon>Stenosarchaea group</taxon>
        <taxon>Methanomicrobia</taxon>
        <taxon>Methanocellales</taxon>
        <taxon>Methanocellaceae</taxon>
        <taxon>Methanooceanicella</taxon>
    </lineage>
</organism>
<dbReference type="RefSeq" id="WP_230742941.1">
    <property type="nucleotide sequence ID" value="NZ_PGCK01000013.1"/>
</dbReference>
<dbReference type="Proteomes" id="UP001320159">
    <property type="component" value="Unassembled WGS sequence"/>
</dbReference>
<feature type="transmembrane region" description="Helical" evidence="1">
    <location>
        <begin position="230"/>
        <end position="248"/>
    </location>
</feature>
<dbReference type="EMBL" id="PGCK01000013">
    <property type="protein sequence ID" value="MCD1296076.1"/>
    <property type="molecule type" value="Genomic_DNA"/>
</dbReference>
<keyword evidence="1" id="KW-0472">Membrane</keyword>
<proteinExistence type="predicted"/>
<feature type="transmembrane region" description="Helical" evidence="1">
    <location>
        <begin position="200"/>
        <end position="224"/>
    </location>
</feature>